<sequence length="116" mass="12654">MLLTYMETGMREIVVRAYKASGGGHELLAVIPLSGANLPGQDGRHATDNELIAITMVELRNQGRFSDAEIEAFQYRVDRPRYPAAPEVIPELPQETTMSPEPSQAIARPSITGSST</sequence>
<feature type="region of interest" description="Disordered" evidence="1">
    <location>
        <begin position="91"/>
        <end position="116"/>
    </location>
</feature>
<name>A0ABT1RAA4_9HYPH</name>
<dbReference type="EMBL" id="WHSB02000007">
    <property type="protein sequence ID" value="MCQ4632121.1"/>
    <property type="molecule type" value="Genomic_DNA"/>
</dbReference>
<dbReference type="Proteomes" id="UP000996601">
    <property type="component" value="Unassembled WGS sequence"/>
</dbReference>
<organism evidence="2 3">
    <name type="scientific">Shinella lacus</name>
    <dbReference type="NCBI Taxonomy" id="2654216"/>
    <lineage>
        <taxon>Bacteria</taxon>
        <taxon>Pseudomonadati</taxon>
        <taxon>Pseudomonadota</taxon>
        <taxon>Alphaproteobacteria</taxon>
        <taxon>Hyphomicrobiales</taxon>
        <taxon>Rhizobiaceae</taxon>
        <taxon>Shinella</taxon>
    </lineage>
</organism>
<accession>A0ABT1RAA4</accession>
<gene>
    <name evidence="2" type="ORF">GB927_018875</name>
</gene>
<proteinExistence type="predicted"/>
<evidence type="ECO:0000313" key="2">
    <source>
        <dbReference type="EMBL" id="MCQ4632121.1"/>
    </source>
</evidence>
<reference evidence="2" key="1">
    <citation type="submission" date="2021-07" db="EMBL/GenBank/DDBJ databases">
        <title>Shinella sp. nov., a novel member of the genus Shinella from water.</title>
        <authorList>
            <person name="Deng Y."/>
        </authorList>
    </citation>
    <scope>NUCLEOTIDE SEQUENCE</scope>
    <source>
        <strain evidence="2">CPCC 100929</strain>
    </source>
</reference>
<protein>
    <submittedName>
        <fullName evidence="2">Uncharacterized protein</fullName>
    </submittedName>
</protein>
<evidence type="ECO:0000313" key="3">
    <source>
        <dbReference type="Proteomes" id="UP000996601"/>
    </source>
</evidence>
<keyword evidence="3" id="KW-1185">Reference proteome</keyword>
<evidence type="ECO:0000256" key="1">
    <source>
        <dbReference type="SAM" id="MobiDB-lite"/>
    </source>
</evidence>
<comment type="caution">
    <text evidence="2">The sequence shown here is derived from an EMBL/GenBank/DDBJ whole genome shotgun (WGS) entry which is preliminary data.</text>
</comment>